<dbReference type="PROSITE" id="PS51318">
    <property type="entry name" value="TAT"/>
    <property type="match status" value="1"/>
</dbReference>
<dbReference type="Pfam" id="PF01568">
    <property type="entry name" value="Molydop_binding"/>
    <property type="match status" value="1"/>
</dbReference>
<keyword evidence="12" id="KW-0411">Iron-sulfur</keyword>
<comment type="caution">
    <text evidence="14">The sequence shown here is derived from an EMBL/GenBank/DDBJ whole genome shotgun (WGS) entry which is preliminary data.</text>
</comment>
<dbReference type="EMBL" id="BORC01000004">
    <property type="protein sequence ID" value="GIN62719.1"/>
    <property type="molecule type" value="Genomic_DNA"/>
</dbReference>
<dbReference type="InterPro" id="IPR009010">
    <property type="entry name" value="Asp_de-COase-like_dom_sf"/>
</dbReference>
<evidence type="ECO:0000256" key="4">
    <source>
        <dbReference type="ARBA" id="ARBA00010312"/>
    </source>
</evidence>
<comment type="subcellular location">
    <subcellularLocation>
        <location evidence="3">Periplasm</location>
    </subcellularLocation>
</comment>
<dbReference type="PROSITE" id="PS00551">
    <property type="entry name" value="MOLYBDOPTERIN_PROK_1"/>
    <property type="match status" value="1"/>
</dbReference>
<evidence type="ECO:0000256" key="3">
    <source>
        <dbReference type="ARBA" id="ARBA00004418"/>
    </source>
</evidence>
<dbReference type="OrthoDB" id="9805142at2"/>
<dbReference type="PROSITE" id="PS51669">
    <property type="entry name" value="4FE4S_MOW_BIS_MGD"/>
    <property type="match status" value="1"/>
</dbReference>
<reference evidence="14" key="1">
    <citation type="submission" date="2021-03" db="EMBL/GenBank/DDBJ databases">
        <title>Antimicrobial resistance genes in bacteria isolated from Japanese honey, and their potential for conferring macrolide and lincosamide resistance in the American foulbrood pathogen Paenibacillus larvae.</title>
        <authorList>
            <person name="Okamoto M."/>
            <person name="Kumagai M."/>
            <person name="Kanamori H."/>
            <person name="Takamatsu D."/>
        </authorList>
    </citation>
    <scope>NUCLEOTIDE SEQUENCE</scope>
    <source>
        <strain evidence="14">J27TS8</strain>
    </source>
</reference>
<dbReference type="InterPro" id="IPR006656">
    <property type="entry name" value="Mopterin_OxRdtase"/>
</dbReference>
<keyword evidence="6" id="KW-0479">Metal-binding</keyword>
<dbReference type="AlphaFoldDB" id="A0A920BU90"/>
<comment type="cofactor">
    <cofactor evidence="1">
        <name>Mo-bis(molybdopterin guanine dinucleotide)</name>
        <dbReference type="ChEBI" id="CHEBI:60539"/>
    </cofactor>
</comment>
<evidence type="ECO:0000256" key="11">
    <source>
        <dbReference type="ARBA" id="ARBA00023004"/>
    </source>
</evidence>
<dbReference type="SUPFAM" id="SSF53706">
    <property type="entry name" value="Formate dehydrogenase/DMSO reductase, domains 1-3"/>
    <property type="match status" value="1"/>
</dbReference>
<evidence type="ECO:0000256" key="8">
    <source>
        <dbReference type="ARBA" id="ARBA00022764"/>
    </source>
</evidence>
<keyword evidence="15" id="KW-1185">Reference proteome</keyword>
<accession>A0A920BU90</accession>
<dbReference type="Proteomes" id="UP000682111">
    <property type="component" value="Unassembled WGS sequence"/>
</dbReference>
<dbReference type="InterPro" id="IPR006655">
    <property type="entry name" value="Mopterin_OxRdtase_prok_CS"/>
</dbReference>
<dbReference type="CDD" id="cd02752">
    <property type="entry name" value="MopB_Formate-Dh-Na-like"/>
    <property type="match status" value="1"/>
</dbReference>
<keyword evidence="11" id="KW-0408">Iron</keyword>
<dbReference type="InterPro" id="IPR006657">
    <property type="entry name" value="MoPterin_dinucl-bd_dom"/>
</dbReference>
<evidence type="ECO:0000256" key="2">
    <source>
        <dbReference type="ARBA" id="ARBA00001966"/>
    </source>
</evidence>
<evidence type="ECO:0000256" key="5">
    <source>
        <dbReference type="ARBA" id="ARBA00022485"/>
    </source>
</evidence>
<dbReference type="Gene3D" id="3.30.200.210">
    <property type="match status" value="1"/>
</dbReference>
<dbReference type="InterPro" id="IPR006443">
    <property type="entry name" value="Formate-DH-alph_fdnG"/>
</dbReference>
<dbReference type="GO" id="GO:0047111">
    <property type="term" value="F:formate dehydrogenase (cytochrome-c-553) activity"/>
    <property type="evidence" value="ECO:0007669"/>
    <property type="project" value="InterPro"/>
</dbReference>
<protein>
    <submittedName>
        <fullName evidence="14">Formate dehydrogenase-N subunit alpha</fullName>
    </submittedName>
</protein>
<dbReference type="PROSITE" id="PS00932">
    <property type="entry name" value="MOLYBDOPTERIN_PROK_3"/>
    <property type="match status" value="1"/>
</dbReference>
<dbReference type="CDD" id="cd02792">
    <property type="entry name" value="MopB_CT_Formate-Dh-Na-like"/>
    <property type="match status" value="1"/>
</dbReference>
<feature type="domain" description="4Fe-4S Mo/W bis-MGD-type" evidence="13">
    <location>
        <begin position="44"/>
        <end position="100"/>
    </location>
</feature>
<organism evidence="14 15">
    <name type="scientific">Robertmurraya siralis</name>
    <dbReference type="NCBI Taxonomy" id="77777"/>
    <lineage>
        <taxon>Bacteria</taxon>
        <taxon>Bacillati</taxon>
        <taxon>Bacillota</taxon>
        <taxon>Bacilli</taxon>
        <taxon>Bacillales</taxon>
        <taxon>Bacillaceae</taxon>
        <taxon>Robertmurraya</taxon>
    </lineage>
</organism>
<keyword evidence="5" id="KW-0004">4Fe-4S</keyword>
<evidence type="ECO:0000313" key="14">
    <source>
        <dbReference type="EMBL" id="GIN62719.1"/>
    </source>
</evidence>
<dbReference type="NCBIfam" id="TIGR01553">
    <property type="entry name" value="formate-DH-alph"/>
    <property type="match status" value="1"/>
</dbReference>
<keyword evidence="8" id="KW-0574">Periplasm</keyword>
<dbReference type="SUPFAM" id="SSF50692">
    <property type="entry name" value="ADC-like"/>
    <property type="match status" value="1"/>
</dbReference>
<dbReference type="NCBIfam" id="TIGR01409">
    <property type="entry name" value="TAT_signal_seq"/>
    <property type="match status" value="1"/>
</dbReference>
<dbReference type="Gene3D" id="2.40.40.20">
    <property type="match status" value="1"/>
</dbReference>
<evidence type="ECO:0000256" key="6">
    <source>
        <dbReference type="ARBA" id="ARBA00022723"/>
    </source>
</evidence>
<dbReference type="InterPro" id="IPR006311">
    <property type="entry name" value="TAT_signal"/>
</dbReference>
<name>A0A920BU90_9BACI</name>
<dbReference type="GO" id="GO:0008863">
    <property type="term" value="F:formate dehydrogenase (NAD+) activity"/>
    <property type="evidence" value="ECO:0007669"/>
    <property type="project" value="InterPro"/>
</dbReference>
<dbReference type="PANTHER" id="PTHR43598">
    <property type="entry name" value="TUNGSTEN-CONTAINING FORMYLMETHANOFURAN DEHYDROGENASE 2 SUBUNIT B"/>
    <property type="match status" value="1"/>
</dbReference>
<dbReference type="GO" id="GO:0009055">
    <property type="term" value="F:electron transfer activity"/>
    <property type="evidence" value="ECO:0007669"/>
    <property type="project" value="InterPro"/>
</dbReference>
<comment type="cofactor">
    <cofactor evidence="2">
        <name>[4Fe-4S] cluster</name>
        <dbReference type="ChEBI" id="CHEBI:49883"/>
    </cofactor>
</comment>
<dbReference type="GO" id="GO:0009061">
    <property type="term" value="P:anaerobic respiration"/>
    <property type="evidence" value="ECO:0007669"/>
    <property type="project" value="TreeGrafter"/>
</dbReference>
<evidence type="ECO:0000259" key="13">
    <source>
        <dbReference type="PROSITE" id="PS51669"/>
    </source>
</evidence>
<comment type="similarity">
    <text evidence="4">Belongs to the prokaryotic molybdopterin-containing oxidoreductase family.</text>
</comment>
<keyword evidence="10" id="KW-0560">Oxidoreductase</keyword>
<proteinExistence type="inferred from homology"/>
<dbReference type="InterPro" id="IPR019546">
    <property type="entry name" value="TAT_signal_bac_arc"/>
</dbReference>
<evidence type="ECO:0000313" key="15">
    <source>
        <dbReference type="Proteomes" id="UP000682111"/>
    </source>
</evidence>
<dbReference type="Pfam" id="PF04879">
    <property type="entry name" value="Molybdop_Fe4S4"/>
    <property type="match status" value="1"/>
</dbReference>
<evidence type="ECO:0000256" key="9">
    <source>
        <dbReference type="ARBA" id="ARBA00022933"/>
    </source>
</evidence>
<dbReference type="PANTHER" id="PTHR43598:SF1">
    <property type="entry name" value="FORMATE DEHYDROGENASE-O MAJOR SUBUNIT"/>
    <property type="match status" value="1"/>
</dbReference>
<dbReference type="GO" id="GO:0030151">
    <property type="term" value="F:molybdenum ion binding"/>
    <property type="evidence" value="ECO:0007669"/>
    <property type="project" value="TreeGrafter"/>
</dbReference>
<evidence type="ECO:0000256" key="1">
    <source>
        <dbReference type="ARBA" id="ARBA00001942"/>
    </source>
</evidence>
<gene>
    <name evidence="14" type="primary">fdnG_1</name>
    <name evidence="14" type="ORF">J27TS8_27120</name>
</gene>
<dbReference type="GO" id="GO:0051539">
    <property type="term" value="F:4 iron, 4 sulfur cluster binding"/>
    <property type="evidence" value="ECO:0007669"/>
    <property type="project" value="UniProtKB-KW"/>
</dbReference>
<evidence type="ECO:0000256" key="7">
    <source>
        <dbReference type="ARBA" id="ARBA00022729"/>
    </source>
</evidence>
<evidence type="ECO:0000256" key="10">
    <source>
        <dbReference type="ARBA" id="ARBA00023002"/>
    </source>
</evidence>
<dbReference type="InterPro" id="IPR027467">
    <property type="entry name" value="MopterinOxRdtase_cofactor_BS"/>
</dbReference>
<dbReference type="GO" id="GO:0043546">
    <property type="term" value="F:molybdopterin cofactor binding"/>
    <property type="evidence" value="ECO:0007669"/>
    <property type="project" value="InterPro"/>
</dbReference>
<sequence length="993" mass="111254">MTVVSRRQFLKLSGAMAATLAIIELGFDEKKIYADSKNIKIFGVKPTPTICPYCAVGCGILVYSKDNDVIFTEGDPDHPINEGTLCSKGTTLRQVFTSDRRIEKPMYRAPGSNKWEEKDWNWMLNKIAEKIKDTRDRTFIESEGGAIVNKVESIACMGGAALDNEEDYLLSKLMRGGLGLTFIEHQARICHSSTVPGLSPSFGRGAMTNHWIDLQHTDCALIMGGNPAENHPISFRWLLKAKERGAKIISVDPRYTRTSAQADLYSPMRSGSDIAFLGGMINFILENQLFHEEYLKTYTNATFIVGDEFDFNDGIFSGYDEENRKYDKTKWQFKKDENGEIIKDPTLKNPRCVFQLLKKHYSRYDVDTVVSITGASKERFIEICEMYGATGKPEKSGTILYAMGTTQHTVGVQNVRSFAILQLILGNIGVPGGGVNAMRGESNVQGSTDFGLLFDSINGYLEVPTTDDATLSAYLKRITPKSGYKVNNPKFVVSLLKAYYGEEATKENDFGFHFLPKITAERNYSHLRLFEAMGRGELEGLFLFGQNPVVGGPNSGKEKEALGKLKWMVAVDLWETETSSFWQNEAGSDPSSIDTEVFFLPACSSFEKEGSITNSGRWMQYRWRAIKPKGKSKADLEIIHLLARRLKKLYKGNFTPVAQSISALSWNYGEGDHPEIDLVCREINGYDMKTNQLVSGFAGLADDGSTCSGNWIYCGYYPEKGKNLAKRRDNKDTGMGNYLNWSYAWPMNRRNLYNRASCDSSGKPWSQEKVSIYWDSVKSEWVGNDIPDFGKTTSPDDQNGTNAFIMLADGVAGIFSTSTNDGPFSEHYEPFESPVLNGLSSIQLNPVVQFGDQDFNPKGDSNKFPIIATTFRVSEHWQSGAMTRNQPWLSELMPHMYVEISEELAKEKGIKNREKVLVSSARGEIEAYAMITKRFKPYKLRGKNVHHVGMPWHFGYKGIAKGATANRLTPHVGDANSTIPEYKVFLCDVRRVQ</sequence>
<dbReference type="Pfam" id="PF00384">
    <property type="entry name" value="Molybdopterin"/>
    <property type="match status" value="1"/>
</dbReference>
<dbReference type="Gene3D" id="3.40.50.740">
    <property type="match status" value="1"/>
</dbReference>
<keyword evidence="7" id="KW-0732">Signal</keyword>
<dbReference type="Gene3D" id="3.40.228.10">
    <property type="entry name" value="Dimethylsulfoxide Reductase, domain 2"/>
    <property type="match status" value="2"/>
</dbReference>
<dbReference type="GO" id="GO:0042597">
    <property type="term" value="C:periplasmic space"/>
    <property type="evidence" value="ECO:0007669"/>
    <property type="project" value="UniProtKB-SubCell"/>
</dbReference>
<dbReference type="RefSeq" id="WP_095309491.1">
    <property type="nucleotide sequence ID" value="NZ_BORC01000004.1"/>
</dbReference>
<keyword evidence="9" id="KW-0712">Selenocysteine</keyword>
<dbReference type="InterPro" id="IPR006963">
    <property type="entry name" value="Mopterin_OxRdtase_4Fe-4S_dom"/>
</dbReference>
<dbReference type="SMART" id="SM00926">
    <property type="entry name" value="Molybdop_Fe4S4"/>
    <property type="match status" value="1"/>
</dbReference>
<evidence type="ECO:0000256" key="12">
    <source>
        <dbReference type="ARBA" id="ARBA00023014"/>
    </source>
</evidence>